<evidence type="ECO:0000313" key="5">
    <source>
        <dbReference type="Proteomes" id="UP001597440"/>
    </source>
</evidence>
<evidence type="ECO:0000313" key="4">
    <source>
        <dbReference type="EMBL" id="MFD2555113.1"/>
    </source>
</evidence>
<reference evidence="5" key="1">
    <citation type="journal article" date="2019" name="Int. J. Syst. Evol. Microbiol.">
        <title>The Global Catalogue of Microorganisms (GCM) 10K type strain sequencing project: providing services to taxonomists for standard genome sequencing and annotation.</title>
        <authorList>
            <consortium name="The Broad Institute Genomics Platform"/>
            <consortium name="The Broad Institute Genome Sequencing Center for Infectious Disease"/>
            <person name="Wu L."/>
            <person name="Ma J."/>
        </authorList>
    </citation>
    <scope>NUCLEOTIDE SEQUENCE [LARGE SCALE GENOMIC DNA]</scope>
    <source>
        <strain evidence="5">KCTC 52298</strain>
    </source>
</reference>
<dbReference type="RefSeq" id="WP_210353479.1">
    <property type="nucleotide sequence ID" value="NZ_JAEQMU010000001.1"/>
</dbReference>
<proteinExistence type="predicted"/>
<dbReference type="GO" id="GO:0016787">
    <property type="term" value="F:hydrolase activity"/>
    <property type="evidence" value="ECO:0007669"/>
    <property type="project" value="UniProtKB-KW"/>
</dbReference>
<dbReference type="Gene3D" id="1.10.3210.10">
    <property type="entry name" value="Hypothetical protein af1432"/>
    <property type="match status" value="1"/>
</dbReference>
<sequence length="184" mass="21545">MEKLITALTELEKLKYVERGTNVKGRKESTAEHSWSCMMIADILIDFVEEPLDRLKVMEYLLYHDIVEVYAGDAKFNNPDEMKLKYQKEASALAKIKTFIPNQNRFDKITSEYEERKTREAEFAKAVDCLDACIRNINDETKSANDGFTAELIRQKYLPHVSQFDITKELFEHLMLQLRKLNKL</sequence>
<comment type="caution">
    <text evidence="4">The sequence shown here is derived from an EMBL/GenBank/DDBJ whole genome shotgun (WGS) entry which is preliminary data.</text>
</comment>
<keyword evidence="1" id="KW-0479">Metal-binding</keyword>
<evidence type="ECO:0000259" key="3">
    <source>
        <dbReference type="Pfam" id="PF13023"/>
    </source>
</evidence>
<accession>A0ABW5L2U2</accession>
<dbReference type="Proteomes" id="UP001597440">
    <property type="component" value="Unassembled WGS sequence"/>
</dbReference>
<dbReference type="EMBL" id="JBHULD010000014">
    <property type="protein sequence ID" value="MFD2555113.1"/>
    <property type="molecule type" value="Genomic_DNA"/>
</dbReference>
<evidence type="ECO:0000256" key="1">
    <source>
        <dbReference type="ARBA" id="ARBA00022723"/>
    </source>
</evidence>
<gene>
    <name evidence="4" type="ORF">ACFSQW_11970</name>
</gene>
<protein>
    <submittedName>
        <fullName evidence="4">HD family hydrolase</fullName>
    </submittedName>
</protein>
<dbReference type="Pfam" id="PF13023">
    <property type="entry name" value="HD_3"/>
    <property type="match status" value="1"/>
</dbReference>
<organism evidence="4 5">
    <name type="scientific">Sphingobacterium tabacisoli</name>
    <dbReference type="NCBI Taxonomy" id="2044855"/>
    <lineage>
        <taxon>Bacteria</taxon>
        <taxon>Pseudomonadati</taxon>
        <taxon>Bacteroidota</taxon>
        <taxon>Sphingobacteriia</taxon>
        <taxon>Sphingobacteriales</taxon>
        <taxon>Sphingobacteriaceae</taxon>
        <taxon>Sphingobacterium</taxon>
    </lineage>
</organism>
<dbReference type="PANTHER" id="PTHR11845:SF13">
    <property type="entry name" value="5'-DEOXYNUCLEOTIDASE HDDC2"/>
    <property type="match status" value="1"/>
</dbReference>
<keyword evidence="2 4" id="KW-0378">Hydrolase</keyword>
<dbReference type="InterPro" id="IPR039356">
    <property type="entry name" value="YfbR/HDDC2"/>
</dbReference>
<feature type="domain" description="HD" evidence="3">
    <location>
        <begin position="11"/>
        <end position="146"/>
    </location>
</feature>
<keyword evidence="5" id="KW-1185">Reference proteome</keyword>
<dbReference type="PANTHER" id="PTHR11845">
    <property type="entry name" value="5'-DEOXYNUCLEOTIDASE HDDC2"/>
    <property type="match status" value="1"/>
</dbReference>
<name>A0ABW5L2U2_9SPHI</name>
<dbReference type="InterPro" id="IPR006674">
    <property type="entry name" value="HD_domain"/>
</dbReference>
<evidence type="ECO:0000256" key="2">
    <source>
        <dbReference type="ARBA" id="ARBA00022801"/>
    </source>
</evidence>
<dbReference type="SUPFAM" id="SSF109604">
    <property type="entry name" value="HD-domain/PDEase-like"/>
    <property type="match status" value="1"/>
</dbReference>